<feature type="transmembrane region" description="Helical" evidence="6">
    <location>
        <begin position="435"/>
        <end position="454"/>
    </location>
</feature>
<dbReference type="PANTHER" id="PTHR42718">
    <property type="entry name" value="MAJOR FACILITATOR SUPERFAMILY MULTIDRUG TRANSPORTER MFSC"/>
    <property type="match status" value="1"/>
</dbReference>
<comment type="caution">
    <text evidence="8">The sequence shown here is derived from an EMBL/GenBank/DDBJ whole genome shotgun (WGS) entry which is preliminary data.</text>
</comment>
<dbReference type="InterPro" id="IPR036259">
    <property type="entry name" value="MFS_trans_sf"/>
</dbReference>
<comment type="subcellular location">
    <subcellularLocation>
        <location evidence="1">Membrane</location>
        <topology evidence="1">Multi-pass membrane protein</topology>
    </subcellularLocation>
</comment>
<feature type="transmembrane region" description="Helical" evidence="6">
    <location>
        <begin position="300"/>
        <end position="318"/>
    </location>
</feature>
<dbReference type="Pfam" id="PF07690">
    <property type="entry name" value="MFS_1"/>
    <property type="match status" value="1"/>
</dbReference>
<evidence type="ECO:0000256" key="4">
    <source>
        <dbReference type="ARBA" id="ARBA00022989"/>
    </source>
</evidence>
<name>A0ABR3PTI6_9TREE</name>
<dbReference type="Gene3D" id="1.20.1250.20">
    <property type="entry name" value="MFS general substrate transporter like domains"/>
    <property type="match status" value="2"/>
</dbReference>
<dbReference type="GeneID" id="95988475"/>
<feature type="transmembrane region" description="Helical" evidence="6">
    <location>
        <begin position="230"/>
        <end position="250"/>
    </location>
</feature>
<feature type="transmembrane region" description="Helical" evidence="6">
    <location>
        <begin position="509"/>
        <end position="528"/>
    </location>
</feature>
<keyword evidence="2" id="KW-0813">Transport</keyword>
<evidence type="ECO:0000256" key="6">
    <source>
        <dbReference type="SAM" id="Phobius"/>
    </source>
</evidence>
<evidence type="ECO:0000313" key="9">
    <source>
        <dbReference type="Proteomes" id="UP001565368"/>
    </source>
</evidence>
<feature type="domain" description="Major facilitator superfamily (MFS) profile" evidence="7">
    <location>
        <begin position="76"/>
        <end position="533"/>
    </location>
</feature>
<evidence type="ECO:0000256" key="5">
    <source>
        <dbReference type="ARBA" id="ARBA00023136"/>
    </source>
</evidence>
<sequence>MSSEKIVTPVLAVTPSATLTDLPAAAAAAEVDKPKSVDERTVSAADGVIKGESESEGAADEPNALASLGRARKNYLMLVFCISMFIDAAGVSATFLMTAPIGEDLGISLANQAWILGSYSLAFASTLLFAGRLADLYPPNIVYTIGFFGLGVFYLIISFMTNDYAFYILRALSGLLAVLTVPSSINMIIQMYPEPEEQAKKLGLFGMSGALANTIALVLAGAFVTASWRWYFRFIAILVIPFSVGAWFLMPRTKAVAEDIKGSDKWKRMDLVGVFIMVAMLVTFILAFTQAPLEGWNKPIFIAPIVISAVLLPVFIIWEHRMPHGYSLLPHNVWSLPNIFPLIIQASAPFLWFATYQLRMASYFQDVLHDSAIISAVKLLPMGITALIVGTLTQVFPWLITRPRWVQPIASLFAFAGTMILAYSDGGRGHDYWRWVFPSEIVGTIGAMIVFIGMNTTLIQAFPLEFAGVGGSFAQVIFQIGGIIGIAVQTALIATGDGHIDDWKGTQNGYFFSSGWILATGLVFVLWYRQHKMPSHQGGTVAV</sequence>
<keyword evidence="5 6" id="KW-0472">Membrane</keyword>
<feature type="transmembrane region" description="Helical" evidence="6">
    <location>
        <begin position="339"/>
        <end position="359"/>
    </location>
</feature>
<evidence type="ECO:0000256" key="1">
    <source>
        <dbReference type="ARBA" id="ARBA00004141"/>
    </source>
</evidence>
<keyword evidence="9" id="KW-1185">Reference proteome</keyword>
<feature type="transmembrane region" description="Helical" evidence="6">
    <location>
        <begin position="405"/>
        <end position="423"/>
    </location>
</feature>
<organism evidence="8 9">
    <name type="scientific">Vanrija albida</name>
    <dbReference type="NCBI Taxonomy" id="181172"/>
    <lineage>
        <taxon>Eukaryota</taxon>
        <taxon>Fungi</taxon>
        <taxon>Dikarya</taxon>
        <taxon>Basidiomycota</taxon>
        <taxon>Agaricomycotina</taxon>
        <taxon>Tremellomycetes</taxon>
        <taxon>Trichosporonales</taxon>
        <taxon>Trichosporonaceae</taxon>
        <taxon>Vanrija</taxon>
    </lineage>
</organism>
<feature type="transmembrane region" description="Helical" evidence="6">
    <location>
        <begin position="379"/>
        <end position="400"/>
    </location>
</feature>
<keyword evidence="3 6" id="KW-0812">Transmembrane</keyword>
<feature type="transmembrane region" description="Helical" evidence="6">
    <location>
        <begin position="271"/>
        <end position="288"/>
    </location>
</feature>
<accession>A0ABR3PTI6</accession>
<dbReference type="SUPFAM" id="SSF103473">
    <property type="entry name" value="MFS general substrate transporter"/>
    <property type="match status" value="1"/>
</dbReference>
<dbReference type="RefSeq" id="XP_069205703.1">
    <property type="nucleotide sequence ID" value="XM_069355862.1"/>
</dbReference>
<dbReference type="InterPro" id="IPR011701">
    <property type="entry name" value="MFS"/>
</dbReference>
<evidence type="ECO:0000256" key="3">
    <source>
        <dbReference type="ARBA" id="ARBA00022692"/>
    </source>
</evidence>
<evidence type="ECO:0000259" key="7">
    <source>
        <dbReference type="PROSITE" id="PS50850"/>
    </source>
</evidence>
<dbReference type="InterPro" id="IPR020846">
    <property type="entry name" value="MFS_dom"/>
</dbReference>
<dbReference type="PANTHER" id="PTHR42718:SF9">
    <property type="entry name" value="MAJOR FACILITATOR SUPERFAMILY MULTIDRUG TRANSPORTER MFSC"/>
    <property type="match status" value="1"/>
</dbReference>
<reference evidence="8 9" key="1">
    <citation type="submission" date="2023-08" db="EMBL/GenBank/DDBJ databases">
        <title>Annotated Genome Sequence of Vanrija albida AlHP1.</title>
        <authorList>
            <person name="Herzog R."/>
        </authorList>
    </citation>
    <scope>NUCLEOTIDE SEQUENCE [LARGE SCALE GENOMIC DNA]</scope>
    <source>
        <strain evidence="8 9">AlHP1</strain>
    </source>
</reference>
<feature type="transmembrane region" description="Helical" evidence="6">
    <location>
        <begin position="466"/>
        <end position="489"/>
    </location>
</feature>
<dbReference type="Proteomes" id="UP001565368">
    <property type="component" value="Unassembled WGS sequence"/>
</dbReference>
<feature type="transmembrane region" description="Helical" evidence="6">
    <location>
        <begin position="201"/>
        <end position="224"/>
    </location>
</feature>
<feature type="transmembrane region" description="Helical" evidence="6">
    <location>
        <begin position="141"/>
        <end position="161"/>
    </location>
</feature>
<feature type="transmembrane region" description="Helical" evidence="6">
    <location>
        <begin position="167"/>
        <end position="189"/>
    </location>
</feature>
<protein>
    <recommendedName>
        <fullName evidence="7">Major facilitator superfamily (MFS) profile domain-containing protein</fullName>
    </recommendedName>
</protein>
<keyword evidence="4 6" id="KW-1133">Transmembrane helix</keyword>
<proteinExistence type="predicted"/>
<gene>
    <name evidence="8" type="ORF">Q8F55_007432</name>
</gene>
<dbReference type="PROSITE" id="PS50850">
    <property type="entry name" value="MFS"/>
    <property type="match status" value="1"/>
</dbReference>
<feature type="transmembrane region" description="Helical" evidence="6">
    <location>
        <begin position="113"/>
        <end position="134"/>
    </location>
</feature>
<evidence type="ECO:0000313" key="8">
    <source>
        <dbReference type="EMBL" id="KAL1405759.1"/>
    </source>
</evidence>
<feature type="transmembrane region" description="Helical" evidence="6">
    <location>
        <begin position="75"/>
        <end position="101"/>
    </location>
</feature>
<evidence type="ECO:0000256" key="2">
    <source>
        <dbReference type="ARBA" id="ARBA00022448"/>
    </source>
</evidence>
<dbReference type="EMBL" id="JBBXJM010000006">
    <property type="protein sequence ID" value="KAL1405759.1"/>
    <property type="molecule type" value="Genomic_DNA"/>
</dbReference>